<dbReference type="OrthoDB" id="1796604at2"/>
<proteinExistence type="predicted"/>
<dbReference type="Pfam" id="PF09578">
    <property type="entry name" value="Spore_YabQ"/>
    <property type="match status" value="1"/>
</dbReference>
<dbReference type="PATRIC" id="fig|768706.3.peg.64"/>
<keyword evidence="1" id="KW-1133">Transmembrane helix</keyword>
<evidence type="ECO:0000313" key="2">
    <source>
        <dbReference type="EMBL" id="AET65827.1"/>
    </source>
</evidence>
<dbReference type="STRING" id="768706.Desor_0069"/>
<keyword evidence="3" id="KW-1185">Reference proteome</keyword>
<keyword evidence="1" id="KW-0812">Transmembrane</keyword>
<evidence type="ECO:0000313" key="3">
    <source>
        <dbReference type="Proteomes" id="UP000006346"/>
    </source>
</evidence>
<keyword evidence="1" id="KW-0472">Membrane</keyword>
<feature type="transmembrane region" description="Helical" evidence="1">
    <location>
        <begin position="52"/>
        <end position="70"/>
    </location>
</feature>
<dbReference type="Proteomes" id="UP000006346">
    <property type="component" value="Chromosome"/>
</dbReference>
<feature type="transmembrane region" description="Helical" evidence="1">
    <location>
        <begin position="77"/>
        <end position="96"/>
    </location>
</feature>
<feature type="transmembrane region" description="Helical" evidence="1">
    <location>
        <begin position="25"/>
        <end position="46"/>
    </location>
</feature>
<dbReference type="EMBL" id="CP003108">
    <property type="protein sequence ID" value="AET65827.1"/>
    <property type="molecule type" value="Genomic_DNA"/>
</dbReference>
<reference evidence="2 3" key="2">
    <citation type="journal article" date="2012" name="J. Bacteriol.">
        <title>Complete genome sequences of Desulfosporosinus orientis DSM765T, Desulfosporosinus youngiae DSM17734T, Desulfosporosinus meridiei DSM13257T, and Desulfosporosinus acidiphilus DSM22704T.</title>
        <authorList>
            <person name="Pester M."/>
            <person name="Brambilla E."/>
            <person name="Alazard D."/>
            <person name="Rattei T."/>
            <person name="Weinmaier T."/>
            <person name="Han J."/>
            <person name="Lucas S."/>
            <person name="Lapidus A."/>
            <person name="Cheng J.F."/>
            <person name="Goodwin L."/>
            <person name="Pitluck S."/>
            <person name="Peters L."/>
            <person name="Ovchinnikova G."/>
            <person name="Teshima H."/>
            <person name="Detter J.C."/>
            <person name="Han C.S."/>
            <person name="Tapia R."/>
            <person name="Land M.L."/>
            <person name="Hauser L."/>
            <person name="Kyrpides N.C."/>
            <person name="Ivanova N.N."/>
            <person name="Pagani I."/>
            <person name="Huntmann M."/>
            <person name="Wei C.L."/>
            <person name="Davenport K.W."/>
            <person name="Daligault H."/>
            <person name="Chain P.S."/>
            <person name="Chen A."/>
            <person name="Mavromatis K."/>
            <person name="Markowitz V."/>
            <person name="Szeto E."/>
            <person name="Mikhailova N."/>
            <person name="Pati A."/>
            <person name="Wagner M."/>
            <person name="Woyke T."/>
            <person name="Ollivier B."/>
            <person name="Klenk H.P."/>
            <person name="Spring S."/>
            <person name="Loy A."/>
        </authorList>
    </citation>
    <scope>NUCLEOTIDE SEQUENCE [LARGE SCALE GENOMIC DNA]</scope>
    <source>
        <strain evidence="3">ATCC 19365 / DSM 765 / NCIMB 8382 / VKM B-1628</strain>
    </source>
</reference>
<protein>
    <submittedName>
        <fullName evidence="2">Spore cortex protein YabQ (Spore_YabQ)</fullName>
    </submittedName>
</protein>
<reference evidence="3" key="1">
    <citation type="submission" date="2011-11" db="EMBL/GenBank/DDBJ databases">
        <title>Complete sequence of Desulfosporosinus orientis DSM 765.</title>
        <authorList>
            <person name="Lucas S."/>
            <person name="Han J."/>
            <person name="Lapidus A."/>
            <person name="Cheng J.-F."/>
            <person name="Goodwin L."/>
            <person name="Pitluck S."/>
            <person name="Peters L."/>
            <person name="Ovchinnikova G."/>
            <person name="Teshima H."/>
            <person name="Detter J.C."/>
            <person name="Han C."/>
            <person name="Tapia R."/>
            <person name="Land M."/>
            <person name="Hauser L."/>
            <person name="Kyrpides N."/>
            <person name="Ivanova N."/>
            <person name="Pagani I."/>
            <person name="Pester M."/>
            <person name="Spring S."/>
            <person name="Ollivier B."/>
            <person name="Rattei T."/>
            <person name="Klenk H.-P."/>
            <person name="Wagner M."/>
            <person name="Loy A."/>
            <person name="Woyke T."/>
        </authorList>
    </citation>
    <scope>NUCLEOTIDE SEQUENCE [LARGE SCALE GENOMIC DNA]</scope>
    <source>
        <strain evidence="3">ATCC 19365 / DSM 765 / NCIMB 8382 / VKM B-1628</strain>
    </source>
</reference>
<dbReference type="NCBIfam" id="TIGR02893">
    <property type="entry name" value="spore_yabQ"/>
    <property type="match status" value="1"/>
</dbReference>
<sequence length="157" mass="18971">MAGVSVGLVFDVYRSFRRWREWGQLLTFIGDVLFSLFAMVILFYYFQKANALDFRFYIIWGSLLGLGLYLRIFSKHSLRFFFGFYRFLSFLAQLIHRGIKIPIRVLKFLMRPPYAMLQWFSLLFYRIGEFILVEPMKRVRKRISEWWKGLLPPRING</sequence>
<dbReference type="AlphaFoldDB" id="G7W7F6"/>
<accession>G7W7F6</accession>
<organism evidence="2 3">
    <name type="scientific">Desulfosporosinus orientis (strain ATCC 19365 / DSM 765 / NCIMB 8382 / VKM B-1628 / Singapore I)</name>
    <name type="common">Desulfotomaculum orientis</name>
    <dbReference type="NCBI Taxonomy" id="768706"/>
    <lineage>
        <taxon>Bacteria</taxon>
        <taxon>Bacillati</taxon>
        <taxon>Bacillota</taxon>
        <taxon>Clostridia</taxon>
        <taxon>Eubacteriales</taxon>
        <taxon>Desulfitobacteriaceae</taxon>
        <taxon>Desulfosporosinus</taxon>
    </lineage>
</organism>
<evidence type="ECO:0000256" key="1">
    <source>
        <dbReference type="SAM" id="Phobius"/>
    </source>
</evidence>
<dbReference type="HOGENOM" id="CLU_113225_2_2_9"/>
<name>G7W7F6_DESOD</name>
<dbReference type="eggNOG" id="ENOG50337EG">
    <property type="taxonomic scope" value="Bacteria"/>
</dbReference>
<dbReference type="InterPro" id="IPR019074">
    <property type="entry name" value="YabQ"/>
</dbReference>
<gene>
    <name evidence="2" type="ordered locus">Desor_0069</name>
</gene>
<dbReference type="KEGG" id="dor:Desor_0069"/>
<feature type="transmembrane region" description="Helical" evidence="1">
    <location>
        <begin position="116"/>
        <end position="133"/>
    </location>
</feature>